<proteinExistence type="predicted"/>
<evidence type="ECO:0000313" key="3">
    <source>
        <dbReference type="EMBL" id="RAI75680.1"/>
    </source>
</evidence>
<dbReference type="OrthoDB" id="9795766at2"/>
<protein>
    <submittedName>
        <fullName evidence="3">AbrB/MazE/SpoVT family DNA-binding domain-containing protein</fullName>
    </submittedName>
</protein>
<feature type="domain" description="SpoVT-AbrB" evidence="2">
    <location>
        <begin position="3"/>
        <end position="46"/>
    </location>
</feature>
<organism evidence="3 4">
    <name type="scientific">Spirosoma telluris</name>
    <dbReference type="NCBI Taxonomy" id="2183553"/>
    <lineage>
        <taxon>Bacteria</taxon>
        <taxon>Pseudomonadati</taxon>
        <taxon>Bacteroidota</taxon>
        <taxon>Cytophagia</taxon>
        <taxon>Cytophagales</taxon>
        <taxon>Cytophagaceae</taxon>
        <taxon>Spirosoma</taxon>
    </lineage>
</organism>
<dbReference type="PROSITE" id="PS51740">
    <property type="entry name" value="SPOVT_ABRB"/>
    <property type="match status" value="1"/>
</dbReference>
<sequence length="85" mass="9867">MQVHIRRIGNSQGIILPRPLLQQAGIENEIDLEVIDGAIVLRPMKADPRADWDQLFQKAIEDGHKPEKDLFEAMSNDFDQTEWQW</sequence>
<dbReference type="RefSeq" id="WP_111344351.1">
    <property type="nucleotide sequence ID" value="NZ_QLII01000001.1"/>
</dbReference>
<dbReference type="EMBL" id="QLII01000001">
    <property type="protein sequence ID" value="RAI75680.1"/>
    <property type="molecule type" value="Genomic_DNA"/>
</dbReference>
<evidence type="ECO:0000313" key="4">
    <source>
        <dbReference type="Proteomes" id="UP000249016"/>
    </source>
</evidence>
<dbReference type="Proteomes" id="UP000249016">
    <property type="component" value="Unassembled WGS sequence"/>
</dbReference>
<dbReference type="GO" id="GO:0003677">
    <property type="term" value="F:DNA binding"/>
    <property type="evidence" value="ECO:0007669"/>
    <property type="project" value="UniProtKB-UniRule"/>
</dbReference>
<name>A0A327NJX2_9BACT</name>
<keyword evidence="1 3" id="KW-0238">DNA-binding</keyword>
<dbReference type="Gene3D" id="2.10.260.10">
    <property type="match status" value="1"/>
</dbReference>
<keyword evidence="4" id="KW-1185">Reference proteome</keyword>
<dbReference type="SUPFAM" id="SSF89447">
    <property type="entry name" value="AbrB/MazE/MraZ-like"/>
    <property type="match status" value="1"/>
</dbReference>
<dbReference type="SMART" id="SM00966">
    <property type="entry name" value="SpoVT_AbrB"/>
    <property type="match status" value="1"/>
</dbReference>
<dbReference type="InterPro" id="IPR037914">
    <property type="entry name" value="SpoVT-AbrB_sf"/>
</dbReference>
<dbReference type="Pfam" id="PF04014">
    <property type="entry name" value="MazE_antitoxin"/>
    <property type="match status" value="1"/>
</dbReference>
<dbReference type="AlphaFoldDB" id="A0A327NJX2"/>
<accession>A0A327NJX2</accession>
<gene>
    <name evidence="3" type="ORF">HMF3257_18730</name>
</gene>
<dbReference type="InterPro" id="IPR007159">
    <property type="entry name" value="SpoVT-AbrB_dom"/>
</dbReference>
<reference evidence="3 4" key="1">
    <citation type="submission" date="2018-06" db="EMBL/GenBank/DDBJ databases">
        <title>Spirosoma sp. HMF3257 Genome sequencing and assembly.</title>
        <authorList>
            <person name="Kang H."/>
            <person name="Cha I."/>
            <person name="Kim H."/>
            <person name="Kang J."/>
            <person name="Joh K."/>
        </authorList>
    </citation>
    <scope>NUCLEOTIDE SEQUENCE [LARGE SCALE GENOMIC DNA]</scope>
    <source>
        <strain evidence="3 4">HMF3257</strain>
    </source>
</reference>
<comment type="caution">
    <text evidence="3">The sequence shown here is derived from an EMBL/GenBank/DDBJ whole genome shotgun (WGS) entry which is preliminary data.</text>
</comment>
<evidence type="ECO:0000256" key="1">
    <source>
        <dbReference type="PROSITE-ProRule" id="PRU01076"/>
    </source>
</evidence>
<evidence type="ECO:0000259" key="2">
    <source>
        <dbReference type="PROSITE" id="PS51740"/>
    </source>
</evidence>